<reference evidence="3" key="1">
    <citation type="journal article" date="2019" name="Int. J. Syst. Evol. Microbiol.">
        <title>The Global Catalogue of Microorganisms (GCM) 10K type strain sequencing project: providing services to taxonomists for standard genome sequencing and annotation.</title>
        <authorList>
            <consortium name="The Broad Institute Genomics Platform"/>
            <consortium name="The Broad Institute Genome Sequencing Center for Infectious Disease"/>
            <person name="Wu L."/>
            <person name="Ma J."/>
        </authorList>
    </citation>
    <scope>NUCLEOTIDE SEQUENCE [LARGE SCALE GENOMIC DNA]</scope>
    <source>
        <strain evidence="3">JCM 31202</strain>
    </source>
</reference>
<dbReference type="RefSeq" id="WP_378298915.1">
    <property type="nucleotide sequence ID" value="NZ_JBHTJA010000024.1"/>
</dbReference>
<evidence type="ECO:0000313" key="3">
    <source>
        <dbReference type="Proteomes" id="UP001596972"/>
    </source>
</evidence>
<evidence type="ECO:0000313" key="2">
    <source>
        <dbReference type="EMBL" id="MFD0901707.1"/>
    </source>
</evidence>
<dbReference type="Pfam" id="PF13560">
    <property type="entry name" value="HTH_31"/>
    <property type="match status" value="1"/>
</dbReference>
<dbReference type="SMART" id="SM00530">
    <property type="entry name" value="HTH_XRE"/>
    <property type="match status" value="1"/>
</dbReference>
<dbReference type="SUPFAM" id="SSF47413">
    <property type="entry name" value="lambda repressor-like DNA-binding domains"/>
    <property type="match status" value="1"/>
</dbReference>
<dbReference type="Proteomes" id="UP001596972">
    <property type="component" value="Unassembled WGS sequence"/>
</dbReference>
<gene>
    <name evidence="2" type="ORF">ACFQ11_15005</name>
</gene>
<evidence type="ECO:0000259" key="1">
    <source>
        <dbReference type="PROSITE" id="PS50943"/>
    </source>
</evidence>
<accession>A0ABW3ENH1</accession>
<dbReference type="Gene3D" id="1.10.260.40">
    <property type="entry name" value="lambda repressor-like DNA-binding domains"/>
    <property type="match status" value="1"/>
</dbReference>
<dbReference type="PROSITE" id="PS50943">
    <property type="entry name" value="HTH_CROC1"/>
    <property type="match status" value="1"/>
</dbReference>
<dbReference type="InterPro" id="IPR001387">
    <property type="entry name" value="Cro/C1-type_HTH"/>
</dbReference>
<organism evidence="2 3">
    <name type="scientific">Actinomadura sediminis</name>
    <dbReference type="NCBI Taxonomy" id="1038904"/>
    <lineage>
        <taxon>Bacteria</taxon>
        <taxon>Bacillati</taxon>
        <taxon>Actinomycetota</taxon>
        <taxon>Actinomycetes</taxon>
        <taxon>Streptosporangiales</taxon>
        <taxon>Thermomonosporaceae</taxon>
        <taxon>Actinomadura</taxon>
    </lineage>
</organism>
<protein>
    <submittedName>
        <fullName evidence="2">Helix-turn-helix domain-containing protein</fullName>
    </submittedName>
</protein>
<dbReference type="InterPro" id="IPR010982">
    <property type="entry name" value="Lambda_DNA-bd_dom_sf"/>
</dbReference>
<sequence length="286" mass="32747">MSGSRGPSVRQRRLAAELRRLRESRRLTGDDVADRLAWSTAKVSRIENARTGAKIPDVQRLLDLYDVRGDRRDDLLALARDAGERGWWEDYRDLPRPLADFIALESEAGTIRQWESGCVPGLVQTEAYARRLTEGFNELSTMPPGEIARRVEIRIKRQDLLHWTKPPRLLLVIDEAVLRRRVGDADVMREQLDHMARIGDLPHVTLQILPLDVPHSVVVESFTLLEFPPAYDVTFPDIVHTESITISHSADERFTHMYRLAHNSLASQALTPAETRQRIIEARDLW</sequence>
<comment type="caution">
    <text evidence="2">The sequence shown here is derived from an EMBL/GenBank/DDBJ whole genome shotgun (WGS) entry which is preliminary data.</text>
</comment>
<keyword evidence="3" id="KW-1185">Reference proteome</keyword>
<dbReference type="EMBL" id="JBHTJA010000024">
    <property type="protein sequence ID" value="MFD0901707.1"/>
    <property type="molecule type" value="Genomic_DNA"/>
</dbReference>
<name>A0ABW3ENH1_9ACTN</name>
<dbReference type="InterPro" id="IPR043917">
    <property type="entry name" value="DUF5753"/>
</dbReference>
<dbReference type="Pfam" id="PF19054">
    <property type="entry name" value="DUF5753"/>
    <property type="match status" value="1"/>
</dbReference>
<feature type="domain" description="HTH cro/C1-type" evidence="1">
    <location>
        <begin position="18"/>
        <end position="72"/>
    </location>
</feature>
<proteinExistence type="predicted"/>